<dbReference type="EMBL" id="CP010026">
    <property type="protein sequence ID" value="AJZ59762.1"/>
    <property type="molecule type" value="Genomic_DNA"/>
</dbReference>
<evidence type="ECO:0000313" key="2">
    <source>
        <dbReference type="Proteomes" id="UP000032614"/>
    </source>
</evidence>
<dbReference type="KEGG" id="bfn:OI25_309"/>
<evidence type="ECO:0000313" key="1">
    <source>
        <dbReference type="EMBL" id="AJZ59762.1"/>
    </source>
</evidence>
<protein>
    <submittedName>
        <fullName evidence="1">Uncharacterized protein</fullName>
    </submittedName>
</protein>
<dbReference type="Proteomes" id="UP000032614">
    <property type="component" value="Chromosome 1"/>
</dbReference>
<organism evidence="1 2">
    <name type="scientific">Paraburkholderia fungorum</name>
    <dbReference type="NCBI Taxonomy" id="134537"/>
    <lineage>
        <taxon>Bacteria</taxon>
        <taxon>Pseudomonadati</taxon>
        <taxon>Pseudomonadota</taxon>
        <taxon>Betaproteobacteria</taxon>
        <taxon>Burkholderiales</taxon>
        <taxon>Burkholderiaceae</taxon>
        <taxon>Paraburkholderia</taxon>
    </lineage>
</organism>
<dbReference type="AlphaFoldDB" id="A0AAU8T0Q9"/>
<accession>A0AAU8T0Q9</accession>
<name>A0AAU8T0Q9_9BURK</name>
<proteinExistence type="predicted"/>
<sequence length="34" mass="3934">MHAARREGREGWEGWEGGAAYASSFLKRFWMDTS</sequence>
<gene>
    <name evidence="1" type="ORF">OI25_309</name>
</gene>
<reference evidence="1 2" key="1">
    <citation type="journal article" date="2015" name="Genome Announc.">
        <title>Complete genome sequences for 59 burkholderia isolates, both pathogenic and near neighbor.</title>
        <authorList>
            <person name="Johnson S.L."/>
            <person name="Bishop-Lilly K.A."/>
            <person name="Ladner J.T."/>
            <person name="Daligault H.E."/>
            <person name="Davenport K.W."/>
            <person name="Jaissle J."/>
            <person name="Frey K.G."/>
            <person name="Koroleva G.I."/>
            <person name="Bruce D.C."/>
            <person name="Coyne S.R."/>
            <person name="Broomall S.M."/>
            <person name="Li P.E."/>
            <person name="Teshima H."/>
            <person name="Gibbons H.S."/>
            <person name="Palacios G.F."/>
            <person name="Rosenzweig C.N."/>
            <person name="Redden C.L."/>
            <person name="Xu Y."/>
            <person name="Minogue T.D."/>
            <person name="Chain P.S."/>
        </authorList>
    </citation>
    <scope>NUCLEOTIDE SEQUENCE [LARGE SCALE GENOMIC DNA]</scope>
    <source>
        <strain evidence="1 2">ATCC BAA-463</strain>
    </source>
</reference>